<evidence type="ECO:0000256" key="4">
    <source>
        <dbReference type="ARBA" id="ARBA00023242"/>
    </source>
</evidence>
<dbReference type="PANTHER" id="PTHR24339:SF28">
    <property type="entry name" value="E5-RELATED"/>
    <property type="match status" value="1"/>
</dbReference>
<protein>
    <recommendedName>
        <fullName evidence="7">Homeobox domain-containing protein</fullName>
    </recommendedName>
</protein>
<dbReference type="FunFam" id="1.10.10.60:FF:000081">
    <property type="entry name" value="Empty spiracles homeobox 2"/>
    <property type="match status" value="1"/>
</dbReference>
<dbReference type="InterPro" id="IPR001356">
    <property type="entry name" value="HD"/>
</dbReference>
<dbReference type="GO" id="GO:0000981">
    <property type="term" value="F:DNA-binding transcription factor activity, RNA polymerase II-specific"/>
    <property type="evidence" value="ECO:0007669"/>
    <property type="project" value="InterPro"/>
</dbReference>
<sequence length="145" mass="16878">IYITDSHGGIKELVFPKALDLDRPKRARTTFSADQLYHLEKEFQRNQYLVGKERTQLAKELRLSETQVKVWFQNRRTKYKRDRCREVEGIDTKNESMAACNILRLLQNQGPKIPCSAYLPPYPYGGSQGCGQNSFSVNSNYMYDF</sequence>
<dbReference type="GO" id="GO:0007420">
    <property type="term" value="P:brain development"/>
    <property type="evidence" value="ECO:0007669"/>
    <property type="project" value="TreeGrafter"/>
</dbReference>
<dbReference type="InterPro" id="IPR009057">
    <property type="entry name" value="Homeodomain-like_sf"/>
</dbReference>
<evidence type="ECO:0000256" key="1">
    <source>
        <dbReference type="ARBA" id="ARBA00004123"/>
    </source>
</evidence>
<name>A0AA88Y9U2_PINIB</name>
<dbReference type="SMART" id="SM00389">
    <property type="entry name" value="HOX"/>
    <property type="match status" value="1"/>
</dbReference>
<gene>
    <name evidence="8" type="ORF">FSP39_009659</name>
</gene>
<dbReference type="GO" id="GO:0005634">
    <property type="term" value="C:nucleus"/>
    <property type="evidence" value="ECO:0007669"/>
    <property type="project" value="UniProtKB-SubCell"/>
</dbReference>
<comment type="subcellular location">
    <subcellularLocation>
        <location evidence="1 5 6">Nucleus</location>
    </subcellularLocation>
</comment>
<evidence type="ECO:0000256" key="2">
    <source>
        <dbReference type="ARBA" id="ARBA00023125"/>
    </source>
</evidence>
<evidence type="ECO:0000256" key="6">
    <source>
        <dbReference type="RuleBase" id="RU000682"/>
    </source>
</evidence>
<dbReference type="PANTHER" id="PTHR24339">
    <property type="entry name" value="HOMEOBOX PROTEIN EMX-RELATED"/>
    <property type="match status" value="1"/>
</dbReference>
<evidence type="ECO:0000313" key="8">
    <source>
        <dbReference type="EMBL" id="KAK3095049.1"/>
    </source>
</evidence>
<dbReference type="GO" id="GO:0030182">
    <property type="term" value="P:neuron differentiation"/>
    <property type="evidence" value="ECO:0007669"/>
    <property type="project" value="TreeGrafter"/>
</dbReference>
<dbReference type="GO" id="GO:0000978">
    <property type="term" value="F:RNA polymerase II cis-regulatory region sequence-specific DNA binding"/>
    <property type="evidence" value="ECO:0007669"/>
    <property type="project" value="TreeGrafter"/>
</dbReference>
<evidence type="ECO:0000313" key="9">
    <source>
        <dbReference type="Proteomes" id="UP001186944"/>
    </source>
</evidence>
<dbReference type="PROSITE" id="PS50071">
    <property type="entry name" value="HOMEOBOX_2"/>
    <property type="match status" value="1"/>
</dbReference>
<feature type="non-terminal residue" evidence="8">
    <location>
        <position position="1"/>
    </location>
</feature>
<keyword evidence="2 5" id="KW-0238">DNA-binding</keyword>
<evidence type="ECO:0000259" key="7">
    <source>
        <dbReference type="PROSITE" id="PS50071"/>
    </source>
</evidence>
<proteinExistence type="predicted"/>
<dbReference type="Gene3D" id="1.10.10.60">
    <property type="entry name" value="Homeodomain-like"/>
    <property type="match status" value="1"/>
</dbReference>
<comment type="caution">
    <text evidence="8">The sequence shown here is derived from an EMBL/GenBank/DDBJ whole genome shotgun (WGS) entry which is preliminary data.</text>
</comment>
<dbReference type="InterPro" id="IPR017970">
    <property type="entry name" value="Homeobox_CS"/>
</dbReference>
<reference evidence="8" key="1">
    <citation type="submission" date="2019-08" db="EMBL/GenBank/DDBJ databases">
        <title>The improved chromosome-level genome for the pearl oyster Pinctada fucata martensii using PacBio sequencing and Hi-C.</title>
        <authorList>
            <person name="Zheng Z."/>
        </authorList>
    </citation>
    <scope>NUCLEOTIDE SEQUENCE</scope>
    <source>
        <strain evidence="8">ZZ-2019</strain>
        <tissue evidence="8">Adductor muscle</tissue>
    </source>
</reference>
<dbReference type="Proteomes" id="UP001186944">
    <property type="component" value="Unassembled WGS sequence"/>
</dbReference>
<feature type="DNA-binding region" description="Homeobox" evidence="5">
    <location>
        <begin position="24"/>
        <end position="83"/>
    </location>
</feature>
<dbReference type="EMBL" id="VSWD01000008">
    <property type="protein sequence ID" value="KAK3095049.1"/>
    <property type="molecule type" value="Genomic_DNA"/>
</dbReference>
<accession>A0AA88Y9U2</accession>
<evidence type="ECO:0000256" key="5">
    <source>
        <dbReference type="PROSITE-ProRule" id="PRU00108"/>
    </source>
</evidence>
<feature type="domain" description="Homeobox" evidence="7">
    <location>
        <begin position="22"/>
        <end position="82"/>
    </location>
</feature>
<dbReference type="SUPFAM" id="SSF46689">
    <property type="entry name" value="Homeodomain-like"/>
    <property type="match status" value="1"/>
</dbReference>
<dbReference type="InterPro" id="IPR050877">
    <property type="entry name" value="EMX-VAX-Noto_Homeobox_TFs"/>
</dbReference>
<dbReference type="CDD" id="cd00086">
    <property type="entry name" value="homeodomain"/>
    <property type="match status" value="1"/>
</dbReference>
<keyword evidence="9" id="KW-1185">Reference proteome</keyword>
<keyword evidence="4 5" id="KW-0539">Nucleus</keyword>
<keyword evidence="3 5" id="KW-0371">Homeobox</keyword>
<evidence type="ECO:0000256" key="3">
    <source>
        <dbReference type="ARBA" id="ARBA00023155"/>
    </source>
</evidence>
<organism evidence="8 9">
    <name type="scientific">Pinctada imbricata</name>
    <name type="common">Atlantic pearl-oyster</name>
    <name type="synonym">Pinctada martensii</name>
    <dbReference type="NCBI Taxonomy" id="66713"/>
    <lineage>
        <taxon>Eukaryota</taxon>
        <taxon>Metazoa</taxon>
        <taxon>Spiralia</taxon>
        <taxon>Lophotrochozoa</taxon>
        <taxon>Mollusca</taxon>
        <taxon>Bivalvia</taxon>
        <taxon>Autobranchia</taxon>
        <taxon>Pteriomorphia</taxon>
        <taxon>Pterioida</taxon>
        <taxon>Pterioidea</taxon>
        <taxon>Pteriidae</taxon>
        <taxon>Pinctada</taxon>
    </lineage>
</organism>
<dbReference type="PROSITE" id="PS00027">
    <property type="entry name" value="HOMEOBOX_1"/>
    <property type="match status" value="1"/>
</dbReference>
<dbReference type="Pfam" id="PF00046">
    <property type="entry name" value="Homeodomain"/>
    <property type="match status" value="1"/>
</dbReference>
<dbReference type="PRINTS" id="PR00024">
    <property type="entry name" value="HOMEOBOX"/>
</dbReference>
<dbReference type="AlphaFoldDB" id="A0AA88Y9U2"/>
<dbReference type="InterPro" id="IPR020479">
    <property type="entry name" value="HD_metazoa"/>
</dbReference>